<sequence>MIRIEQDGLGARVLPSHAYYGIRTLRASEKLPHHGGMPVHDELIGAIACVKKAAALAHAESGKLPVQMGKALIRASEEVIEGKHRREIIVDWLQDISGESLNMNLNEIIANRALELILEDKGNYSVIDPVRHVNMGQTTSGVVAAALRIASHRLSQALIVSIDQMVHRLMVKKAEIDARLGPERLHWQPGTPAWIGRQMEEYAQQLRLDLERIAAADFRLTSGINAVRIGSDDELIGPKILFHLRQFAQLGAQLPAEVERSETNTEGFARLSSAVKHCGLNLSNLCGDLRLAFSLQPPGQHLELFGSAEAAAGESLSQVAFQAIGFDHSLGLAAEAGMLDRDAIPPVLAYNLLESLKLMGKGVNAWVAAAQHSPEKRAAGQ</sequence>
<comment type="caution">
    <text evidence="3">The sequence shown here is derived from an EMBL/GenBank/DDBJ whole genome shotgun (WGS) entry which is preliminary data.</text>
</comment>
<dbReference type="InterPro" id="IPR008948">
    <property type="entry name" value="L-Aspartase-like"/>
</dbReference>
<evidence type="ECO:0000256" key="1">
    <source>
        <dbReference type="ARBA" id="ARBA00023239"/>
    </source>
</evidence>
<dbReference type="GO" id="GO:0008797">
    <property type="term" value="F:aspartate ammonia-lyase activity"/>
    <property type="evidence" value="ECO:0007669"/>
    <property type="project" value="TreeGrafter"/>
</dbReference>
<protein>
    <submittedName>
        <fullName evidence="3">Aspartate ammonia-lyase</fullName>
    </submittedName>
</protein>
<dbReference type="PANTHER" id="PTHR42696:SF2">
    <property type="entry name" value="ASPARTATE AMMONIA-LYASE"/>
    <property type="match status" value="1"/>
</dbReference>
<dbReference type="PANTHER" id="PTHR42696">
    <property type="entry name" value="ASPARTATE AMMONIA-LYASE"/>
    <property type="match status" value="1"/>
</dbReference>
<dbReference type="RefSeq" id="WP_160044370.1">
    <property type="nucleotide sequence ID" value="NZ_BORQ01000002.1"/>
</dbReference>
<name>A0A919XIE8_9BACL</name>
<evidence type="ECO:0000259" key="2">
    <source>
        <dbReference type="Pfam" id="PF00206"/>
    </source>
</evidence>
<accession>A0A919XIE8</accession>
<dbReference type="GO" id="GO:0006531">
    <property type="term" value="P:aspartate metabolic process"/>
    <property type="evidence" value="ECO:0007669"/>
    <property type="project" value="TreeGrafter"/>
</dbReference>
<dbReference type="GO" id="GO:0005829">
    <property type="term" value="C:cytosol"/>
    <property type="evidence" value="ECO:0007669"/>
    <property type="project" value="TreeGrafter"/>
</dbReference>
<evidence type="ECO:0000313" key="3">
    <source>
        <dbReference type="EMBL" id="GIO31085.1"/>
    </source>
</evidence>
<keyword evidence="1" id="KW-0456">Lyase</keyword>
<dbReference type="Gene3D" id="1.20.200.10">
    <property type="entry name" value="Fumarase/aspartase (Central domain)"/>
    <property type="match status" value="1"/>
</dbReference>
<dbReference type="SUPFAM" id="SSF48557">
    <property type="entry name" value="L-aspartase-like"/>
    <property type="match status" value="1"/>
</dbReference>
<dbReference type="InterPro" id="IPR051546">
    <property type="entry name" value="Aspartate_Ammonia-Lyase"/>
</dbReference>
<organism evidence="3 4">
    <name type="scientific">Paenibacillus albilobatus</name>
    <dbReference type="NCBI Taxonomy" id="2716884"/>
    <lineage>
        <taxon>Bacteria</taxon>
        <taxon>Bacillati</taxon>
        <taxon>Bacillota</taxon>
        <taxon>Bacilli</taxon>
        <taxon>Bacillales</taxon>
        <taxon>Paenibacillaceae</taxon>
        <taxon>Paenibacillus</taxon>
    </lineage>
</organism>
<proteinExistence type="predicted"/>
<dbReference type="EMBL" id="BORQ01000002">
    <property type="protein sequence ID" value="GIO31085.1"/>
    <property type="molecule type" value="Genomic_DNA"/>
</dbReference>
<gene>
    <name evidence="3" type="primary">ansB_2</name>
    <name evidence="3" type="ORF">J2TS6_22260</name>
</gene>
<dbReference type="AlphaFoldDB" id="A0A919XIE8"/>
<dbReference type="Gene3D" id="1.10.275.10">
    <property type="entry name" value="Fumarase/aspartase (N-terminal domain)"/>
    <property type="match status" value="1"/>
</dbReference>
<keyword evidence="4" id="KW-1185">Reference proteome</keyword>
<evidence type="ECO:0000313" key="4">
    <source>
        <dbReference type="Proteomes" id="UP000679779"/>
    </source>
</evidence>
<dbReference type="Proteomes" id="UP000679779">
    <property type="component" value="Unassembled WGS sequence"/>
</dbReference>
<feature type="domain" description="Fumarate lyase N-terminal" evidence="2">
    <location>
        <begin position="40"/>
        <end position="294"/>
    </location>
</feature>
<reference evidence="3" key="1">
    <citation type="submission" date="2021-03" db="EMBL/GenBank/DDBJ databases">
        <title>Antimicrobial resistance genes in bacteria isolated from Japanese honey, and their potential for conferring macrolide and lincosamide resistance in the American foulbrood pathogen Paenibacillus larvae.</title>
        <authorList>
            <person name="Okamoto M."/>
            <person name="Kumagai M."/>
            <person name="Kanamori H."/>
            <person name="Takamatsu D."/>
        </authorList>
    </citation>
    <scope>NUCLEOTIDE SEQUENCE</scope>
    <source>
        <strain evidence="3">J2TS6</strain>
    </source>
</reference>
<dbReference type="InterPro" id="IPR024083">
    <property type="entry name" value="Fumarase/histidase_N"/>
</dbReference>
<dbReference type="InterPro" id="IPR022761">
    <property type="entry name" value="Fumarate_lyase_N"/>
</dbReference>
<dbReference type="Pfam" id="PF00206">
    <property type="entry name" value="Lyase_1"/>
    <property type="match status" value="1"/>
</dbReference>